<dbReference type="SUPFAM" id="SSF55031">
    <property type="entry name" value="Bacterial exopeptidase dimerisation domain"/>
    <property type="match status" value="1"/>
</dbReference>
<evidence type="ECO:0000256" key="6">
    <source>
        <dbReference type="ARBA" id="ARBA00022801"/>
    </source>
</evidence>
<organism evidence="12 13">
    <name type="scientific">Acanthoscelides obtectus</name>
    <name type="common">Bean weevil</name>
    <name type="synonym">Bruchus obtectus</name>
    <dbReference type="NCBI Taxonomy" id="200917"/>
    <lineage>
        <taxon>Eukaryota</taxon>
        <taxon>Metazoa</taxon>
        <taxon>Ecdysozoa</taxon>
        <taxon>Arthropoda</taxon>
        <taxon>Hexapoda</taxon>
        <taxon>Insecta</taxon>
        <taxon>Pterygota</taxon>
        <taxon>Neoptera</taxon>
        <taxon>Endopterygota</taxon>
        <taxon>Coleoptera</taxon>
        <taxon>Polyphaga</taxon>
        <taxon>Cucujiformia</taxon>
        <taxon>Chrysomeloidea</taxon>
        <taxon>Chrysomelidae</taxon>
        <taxon>Bruchinae</taxon>
        <taxon>Bruchini</taxon>
        <taxon>Acanthoscelides</taxon>
    </lineage>
</organism>
<dbReference type="InterPro" id="IPR010159">
    <property type="entry name" value="N-acyl_aa_amidohydrolase"/>
</dbReference>
<evidence type="ECO:0000256" key="2">
    <source>
        <dbReference type="ARBA" id="ARBA00006247"/>
    </source>
</evidence>
<feature type="binding site" evidence="10">
    <location>
        <position position="118"/>
    </location>
    <ligand>
        <name>Zn(2+)</name>
        <dbReference type="ChEBI" id="CHEBI:29105"/>
        <label>1</label>
    </ligand>
</feature>
<keyword evidence="4" id="KW-0963">Cytoplasm</keyword>
<evidence type="ECO:0000256" key="3">
    <source>
        <dbReference type="ARBA" id="ARBA00011913"/>
    </source>
</evidence>
<name>A0A9P0M740_ACAOB</name>
<dbReference type="InterPro" id="IPR002933">
    <property type="entry name" value="Peptidase_M20"/>
</dbReference>
<feature type="binding site" evidence="10">
    <location>
        <position position="85"/>
    </location>
    <ligand>
        <name>Zn(2+)</name>
        <dbReference type="ChEBI" id="CHEBI:29105"/>
        <label>1</label>
    </ligand>
</feature>
<evidence type="ECO:0000256" key="7">
    <source>
        <dbReference type="ARBA" id="ARBA00022833"/>
    </source>
</evidence>
<dbReference type="EC" id="3.5.1.14" evidence="3"/>
<dbReference type="Proteomes" id="UP001152888">
    <property type="component" value="Unassembled WGS sequence"/>
</dbReference>
<comment type="cofactor">
    <cofactor evidence="10">
        <name>Zn(2+)</name>
        <dbReference type="ChEBI" id="CHEBI:29105"/>
    </cofactor>
    <text evidence="10">Binds 2 Zn(2+) ions per subunit.</text>
</comment>
<comment type="subcellular location">
    <subcellularLocation>
        <location evidence="1">Cytoplasm</location>
    </subcellularLocation>
</comment>
<dbReference type="Pfam" id="PF07687">
    <property type="entry name" value="M20_dimer"/>
    <property type="match status" value="1"/>
</dbReference>
<evidence type="ECO:0000256" key="5">
    <source>
        <dbReference type="ARBA" id="ARBA00022723"/>
    </source>
</evidence>
<keyword evidence="5 10" id="KW-0479">Metal-binding</keyword>
<reference evidence="12" key="1">
    <citation type="submission" date="2022-03" db="EMBL/GenBank/DDBJ databases">
        <authorList>
            <person name="Sayadi A."/>
        </authorList>
    </citation>
    <scope>NUCLEOTIDE SEQUENCE</scope>
</reference>
<dbReference type="GO" id="GO:0005737">
    <property type="term" value="C:cytoplasm"/>
    <property type="evidence" value="ECO:0007669"/>
    <property type="project" value="UniProtKB-SubCell"/>
</dbReference>
<keyword evidence="13" id="KW-1185">Reference proteome</keyword>
<feature type="active site" description="Proton acceptor" evidence="9">
    <location>
        <position position="152"/>
    </location>
</feature>
<gene>
    <name evidence="12" type="ORF">ACAOBT_LOCUS29072</name>
</gene>
<dbReference type="GO" id="GO:0004046">
    <property type="term" value="F:aminoacylase activity"/>
    <property type="evidence" value="ECO:0007669"/>
    <property type="project" value="UniProtKB-EC"/>
</dbReference>
<dbReference type="PROSITE" id="PS00759">
    <property type="entry name" value="ARGE_DAPE_CPG2_2"/>
    <property type="match status" value="1"/>
</dbReference>
<dbReference type="Pfam" id="PF01546">
    <property type="entry name" value="Peptidase_M20"/>
    <property type="match status" value="1"/>
</dbReference>
<dbReference type="PANTHER" id="PTHR45892">
    <property type="entry name" value="AMINOACYLASE-1"/>
    <property type="match status" value="1"/>
</dbReference>
<dbReference type="Gene3D" id="3.30.70.360">
    <property type="match status" value="1"/>
</dbReference>
<dbReference type="InterPro" id="IPR036264">
    <property type="entry name" value="Bact_exopeptidase_dim_dom"/>
</dbReference>
<feature type="binding site" evidence="10">
    <location>
        <position position="378"/>
    </location>
    <ligand>
        <name>Zn(2+)</name>
        <dbReference type="ChEBI" id="CHEBI:29105"/>
        <label>2</label>
    </ligand>
</feature>
<dbReference type="InterPro" id="IPR011650">
    <property type="entry name" value="Peptidase_M20_dimer"/>
</dbReference>
<dbReference type="GO" id="GO:0006520">
    <property type="term" value="P:amino acid metabolic process"/>
    <property type="evidence" value="ECO:0007669"/>
    <property type="project" value="InterPro"/>
</dbReference>
<dbReference type="GO" id="GO:0046872">
    <property type="term" value="F:metal ion binding"/>
    <property type="evidence" value="ECO:0007669"/>
    <property type="project" value="UniProtKB-KW"/>
</dbReference>
<evidence type="ECO:0000256" key="8">
    <source>
        <dbReference type="ARBA" id="ARBA00029656"/>
    </source>
</evidence>
<keyword evidence="6" id="KW-0378">Hydrolase</keyword>
<dbReference type="PROSITE" id="PS00758">
    <property type="entry name" value="ARGE_DAPE_CPG2_1"/>
    <property type="match status" value="1"/>
</dbReference>
<evidence type="ECO:0000259" key="11">
    <source>
        <dbReference type="Pfam" id="PF07687"/>
    </source>
</evidence>
<comment type="similarity">
    <text evidence="2">Belongs to the peptidase M20A family.</text>
</comment>
<accession>A0A9P0M740</accession>
<comment type="caution">
    <text evidence="12">The sequence shown here is derived from an EMBL/GenBank/DDBJ whole genome shotgun (WGS) entry which is preliminary data.</text>
</comment>
<dbReference type="Gene3D" id="3.40.630.10">
    <property type="entry name" value="Zn peptidases"/>
    <property type="match status" value="1"/>
</dbReference>
<dbReference type="FunFam" id="3.30.70.360:FF:000005">
    <property type="entry name" value="Putative Aminoacylase-1"/>
    <property type="match status" value="1"/>
</dbReference>
<dbReference type="Gene3D" id="1.10.150.900">
    <property type="match status" value="1"/>
</dbReference>
<dbReference type="PIRSF" id="PIRSF036696">
    <property type="entry name" value="ACY-1"/>
    <property type="match status" value="1"/>
</dbReference>
<evidence type="ECO:0000313" key="12">
    <source>
        <dbReference type="EMBL" id="CAH2006392.1"/>
    </source>
</evidence>
<dbReference type="OrthoDB" id="3064516at2759"/>
<feature type="active site" evidence="9">
    <location>
        <position position="87"/>
    </location>
</feature>
<keyword evidence="7 10" id="KW-0862">Zinc</keyword>
<feature type="binding site" evidence="10">
    <location>
        <position position="180"/>
    </location>
    <ligand>
        <name>Zn(2+)</name>
        <dbReference type="ChEBI" id="CHEBI:29105"/>
        <label>1</label>
    </ligand>
</feature>
<feature type="domain" description="Peptidase M20 dimerisation" evidence="11">
    <location>
        <begin position="193"/>
        <end position="303"/>
    </location>
</feature>
<dbReference type="AlphaFoldDB" id="A0A9P0M740"/>
<dbReference type="FunFam" id="3.40.630.10:FF:000019">
    <property type="entry name" value="Aminoacylase 1"/>
    <property type="match status" value="1"/>
</dbReference>
<evidence type="ECO:0000256" key="4">
    <source>
        <dbReference type="ARBA" id="ARBA00022490"/>
    </source>
</evidence>
<feature type="binding site" evidence="10">
    <location>
        <position position="153"/>
    </location>
    <ligand>
        <name>Zn(2+)</name>
        <dbReference type="ChEBI" id="CHEBI:29105"/>
        <label>2</label>
    </ligand>
</feature>
<sequence>MSSLSADQKQAALETQAVNNLREYLQIPSVHPNVNYDGCVKFLEKQAKSLGLPIQVHEIVKGKPVVIISWVGREPSLPSIMLNSHMDVVPVFEDKWTYKPFSAHMDEQGNIYARGAQDMKSVGIQYLEAIRWLMSKGVTLRRTLHVTFVPDEEIGGKDGMAVFVKTNLFKNLNVCFALDEGMASETDVFALYYGERSIWQVMFYCPGHTGHGSLLLENTPGEKVAYLLKKIYEFRKTQQDKLTDNPDMTLGDVTTVNVTKLNGGVQNNVIPPEFTFVMDSRIALSVDLQKYEEMLNRWCQEAGQGVHFKVDKKQMHIPATKLDATNPFWMAFKEVTDRLGLKLKPQVFPGGTDSRYLRAVGIPALGFSPINNTPILLHDNDEFLNRCTFVRGIRYYCDILQQVAEVEERSG</sequence>
<dbReference type="InterPro" id="IPR001261">
    <property type="entry name" value="ArgE/DapE_CS"/>
</dbReference>
<dbReference type="InterPro" id="IPR052083">
    <property type="entry name" value="Aminoacylase-1_M20A"/>
</dbReference>
<dbReference type="NCBIfam" id="TIGR01880">
    <property type="entry name" value="Ac-peptdase-euk"/>
    <property type="match status" value="1"/>
</dbReference>
<dbReference type="SUPFAM" id="SSF53187">
    <property type="entry name" value="Zn-dependent exopeptidases"/>
    <property type="match status" value="1"/>
</dbReference>
<dbReference type="CDD" id="cd05646">
    <property type="entry name" value="M20_AcylaseI_like"/>
    <property type="match status" value="1"/>
</dbReference>
<evidence type="ECO:0000256" key="9">
    <source>
        <dbReference type="PIRSR" id="PIRSR036696-1"/>
    </source>
</evidence>
<dbReference type="FunFam" id="1.10.150.900:FF:000001">
    <property type="entry name" value="Aminoacylase-1, putative"/>
    <property type="match status" value="1"/>
</dbReference>
<evidence type="ECO:0000313" key="13">
    <source>
        <dbReference type="Proteomes" id="UP001152888"/>
    </source>
</evidence>
<protein>
    <recommendedName>
        <fullName evidence="3">N-acyl-aliphatic-L-amino acid amidohydrolase</fullName>
        <ecNumber evidence="3">3.5.1.14</ecNumber>
    </recommendedName>
    <alternativeName>
        <fullName evidence="8">N-acyl-L-amino-acid amidohydrolase</fullName>
    </alternativeName>
</protein>
<proteinExistence type="inferred from homology"/>
<evidence type="ECO:0000256" key="1">
    <source>
        <dbReference type="ARBA" id="ARBA00004496"/>
    </source>
</evidence>
<evidence type="ECO:0000256" key="10">
    <source>
        <dbReference type="PIRSR" id="PIRSR036696-2"/>
    </source>
</evidence>
<dbReference type="PANTHER" id="PTHR45892:SF1">
    <property type="entry name" value="AMINOACYLASE-1"/>
    <property type="match status" value="1"/>
</dbReference>
<dbReference type="EMBL" id="CAKOFQ010007684">
    <property type="protein sequence ID" value="CAH2006392.1"/>
    <property type="molecule type" value="Genomic_DNA"/>
</dbReference>
<feature type="binding site" evidence="10">
    <location>
        <position position="118"/>
    </location>
    <ligand>
        <name>Zn(2+)</name>
        <dbReference type="ChEBI" id="CHEBI:29105"/>
        <label>2</label>
    </ligand>
</feature>